<name>A0A2W7QKS7_9BACT</name>
<reference evidence="1 3" key="1">
    <citation type="submission" date="2018-06" db="EMBL/GenBank/DDBJ databases">
        <title>Genomic Encyclopedia of Archaeal and Bacterial Type Strains, Phase II (KMG-II): from individual species to whole genera.</title>
        <authorList>
            <person name="Goeker M."/>
        </authorList>
    </citation>
    <scope>NUCLEOTIDE SEQUENCE [LARGE SCALE GENOMIC DNA]</scope>
    <source>
        <strain evidence="1 3">DSM 22686</strain>
    </source>
</reference>
<organism evidence="1 3">
    <name type="scientific">Algoriphagus ratkowskyi</name>
    <dbReference type="NCBI Taxonomy" id="57028"/>
    <lineage>
        <taxon>Bacteria</taxon>
        <taxon>Pseudomonadati</taxon>
        <taxon>Bacteroidota</taxon>
        <taxon>Cytophagia</taxon>
        <taxon>Cytophagales</taxon>
        <taxon>Cyclobacteriaceae</taxon>
        <taxon>Algoriphagus</taxon>
    </lineage>
</organism>
<comment type="caution">
    <text evidence="1">The sequence shown here is derived from an EMBL/GenBank/DDBJ whole genome shotgun (WGS) entry which is preliminary data.</text>
</comment>
<evidence type="ECO:0000313" key="4">
    <source>
        <dbReference type="Proteomes" id="UP000321927"/>
    </source>
</evidence>
<dbReference type="Proteomes" id="UP000249115">
    <property type="component" value="Unassembled WGS sequence"/>
</dbReference>
<evidence type="ECO:0000313" key="1">
    <source>
        <dbReference type="EMBL" id="PZX49024.1"/>
    </source>
</evidence>
<evidence type="ECO:0000313" key="2">
    <source>
        <dbReference type="EMBL" id="TXD75346.1"/>
    </source>
</evidence>
<accession>A0A2W7QKS7</accession>
<keyword evidence="4" id="KW-1185">Reference proteome</keyword>
<sequence length="194" mass="22650">MKRLLILLLTITPFITFGQQGKAGQLKKNVNLDTLYVSVQFSDTNDLVLQKELLVQFDTIVSVFNRKKQAFKLVIDSTQNNRTINFLLGPIKYVDWKKNVWVTGLDVALIGANILILPYFPPVIPFYLMPATLCRVDLKSSDDLFYKPTRLFLNPNGYFTKKEKQKLRFKKKFNKLLYKCFFDLNEQNKKNNKL</sequence>
<dbReference type="AlphaFoldDB" id="A0A2W7QKS7"/>
<protein>
    <submittedName>
        <fullName evidence="1">Uncharacterized protein</fullName>
    </submittedName>
</protein>
<dbReference type="EMBL" id="VORV01000031">
    <property type="protein sequence ID" value="TXD75346.1"/>
    <property type="molecule type" value="Genomic_DNA"/>
</dbReference>
<gene>
    <name evidence="2" type="ORF">ESW18_20850</name>
    <name evidence="1" type="ORF">LV84_04309</name>
</gene>
<proteinExistence type="predicted"/>
<dbReference type="Proteomes" id="UP000321927">
    <property type="component" value="Unassembled WGS sequence"/>
</dbReference>
<dbReference type="RefSeq" id="WP_086503452.1">
    <property type="nucleotide sequence ID" value="NZ_MSSV01000048.1"/>
</dbReference>
<reference evidence="2 4" key="2">
    <citation type="submission" date="2019-08" db="EMBL/GenBank/DDBJ databases">
        <title>Genome of Algoriphagus ratkowskyi IC026.</title>
        <authorList>
            <person name="Bowman J.P."/>
        </authorList>
    </citation>
    <scope>NUCLEOTIDE SEQUENCE [LARGE SCALE GENOMIC DNA]</scope>
    <source>
        <strain evidence="2 4">IC026</strain>
    </source>
</reference>
<dbReference type="EMBL" id="QKZU01000038">
    <property type="protein sequence ID" value="PZX49024.1"/>
    <property type="molecule type" value="Genomic_DNA"/>
</dbReference>
<evidence type="ECO:0000313" key="3">
    <source>
        <dbReference type="Proteomes" id="UP000249115"/>
    </source>
</evidence>